<organism evidence="3 4">
    <name type="scientific">Denitromonas halophila</name>
    <dbReference type="NCBI Taxonomy" id="1629404"/>
    <lineage>
        <taxon>Bacteria</taxon>
        <taxon>Pseudomonadati</taxon>
        <taxon>Pseudomonadota</taxon>
        <taxon>Betaproteobacteria</taxon>
        <taxon>Rhodocyclales</taxon>
        <taxon>Zoogloeaceae</taxon>
        <taxon>Denitromonas</taxon>
    </lineage>
</organism>
<gene>
    <name evidence="3" type="ORF">FHP89_01905</name>
</gene>
<sequence>MAQKNSPALKKEPSNFKHTPDFNPRSSSVRALVLSALRAGEQLTPGDAWARFGTSRLAAVVYTLRGQGWQINSRRVTVRCRDGRPAVVAEYTLSERQ</sequence>
<feature type="region of interest" description="Disordered" evidence="1">
    <location>
        <begin position="1"/>
        <end position="25"/>
    </location>
</feature>
<dbReference type="Proteomes" id="UP000318349">
    <property type="component" value="Unassembled WGS sequence"/>
</dbReference>
<accession>A0A557SQ75</accession>
<feature type="compositionally biased region" description="Basic and acidic residues" evidence="1">
    <location>
        <begin position="9"/>
        <end position="20"/>
    </location>
</feature>
<protein>
    <recommendedName>
        <fullName evidence="2">Winged helix-turn-helix domain-containing protein</fullName>
    </recommendedName>
</protein>
<dbReference type="AlphaFoldDB" id="A0A557SQ75"/>
<evidence type="ECO:0000313" key="4">
    <source>
        <dbReference type="Proteomes" id="UP000318349"/>
    </source>
</evidence>
<name>A0A557SQ75_9RHOO</name>
<dbReference type="Pfam" id="PF14090">
    <property type="entry name" value="HTH_39"/>
    <property type="match status" value="1"/>
</dbReference>
<proteinExistence type="predicted"/>
<dbReference type="EMBL" id="VMNI01000002">
    <property type="protein sequence ID" value="TVO79530.1"/>
    <property type="molecule type" value="Genomic_DNA"/>
</dbReference>
<evidence type="ECO:0000256" key="1">
    <source>
        <dbReference type="SAM" id="MobiDB-lite"/>
    </source>
</evidence>
<comment type="caution">
    <text evidence="3">The sequence shown here is derived from an EMBL/GenBank/DDBJ whole genome shotgun (WGS) entry which is preliminary data.</text>
</comment>
<dbReference type="InterPro" id="IPR055245">
    <property type="entry name" value="HTH_proteobacteria"/>
</dbReference>
<evidence type="ECO:0000259" key="2">
    <source>
        <dbReference type="Pfam" id="PF14090"/>
    </source>
</evidence>
<reference evidence="3 4" key="1">
    <citation type="submission" date="2019-07" db="EMBL/GenBank/DDBJ databases">
        <title>The pathways for chlorine oxyanion respiration interact through the shared metabolite chlorate.</title>
        <authorList>
            <person name="Barnum T.P."/>
            <person name="Cheng Y."/>
            <person name="Hill K.A."/>
            <person name="Lucas L.N."/>
            <person name="Carlson H.K."/>
            <person name="Coates J.D."/>
        </authorList>
    </citation>
    <scope>NUCLEOTIDE SEQUENCE [LARGE SCALE GENOMIC DNA]</scope>
    <source>
        <strain evidence="3 4">SFB-1</strain>
    </source>
</reference>
<evidence type="ECO:0000313" key="3">
    <source>
        <dbReference type="EMBL" id="TVO79530.1"/>
    </source>
</evidence>
<feature type="domain" description="Winged helix-turn-helix" evidence="2">
    <location>
        <begin position="31"/>
        <end position="95"/>
    </location>
</feature>